<dbReference type="InterPro" id="IPR013708">
    <property type="entry name" value="Shikimate_DH-bd_N"/>
</dbReference>
<protein>
    <recommendedName>
        <fullName evidence="1">Shikimate dehydrogenase substrate binding N-terminal domain-containing protein</fullName>
    </recommendedName>
</protein>
<dbReference type="GO" id="GO:0004764">
    <property type="term" value="F:shikimate 3-dehydrogenase (NADP+) activity"/>
    <property type="evidence" value="ECO:0007669"/>
    <property type="project" value="InterPro"/>
</dbReference>
<dbReference type="InterPro" id="IPR022893">
    <property type="entry name" value="Shikimate_DH_fam"/>
</dbReference>
<dbReference type="PANTHER" id="PTHR21089:SF1">
    <property type="entry name" value="BIFUNCTIONAL 3-DEHYDROQUINATE DEHYDRATASE_SHIKIMATE DEHYDROGENASE, CHLOROPLASTIC"/>
    <property type="match status" value="1"/>
</dbReference>
<name>X1AX04_9ZZZZ</name>
<dbReference type="Gene3D" id="3.40.50.10860">
    <property type="entry name" value="Leucine Dehydrogenase, chain A, domain 1"/>
    <property type="match status" value="1"/>
</dbReference>
<feature type="domain" description="Shikimate dehydrogenase substrate binding N-terminal" evidence="1">
    <location>
        <begin position="6"/>
        <end position="88"/>
    </location>
</feature>
<dbReference type="GO" id="GO:0005829">
    <property type="term" value="C:cytosol"/>
    <property type="evidence" value="ECO:0007669"/>
    <property type="project" value="TreeGrafter"/>
</dbReference>
<accession>X1AX04</accession>
<dbReference type="EMBL" id="BART01009185">
    <property type="protein sequence ID" value="GAG64311.1"/>
    <property type="molecule type" value="Genomic_DNA"/>
</dbReference>
<dbReference type="GO" id="GO:0050661">
    <property type="term" value="F:NADP binding"/>
    <property type="evidence" value="ECO:0007669"/>
    <property type="project" value="TreeGrafter"/>
</dbReference>
<reference evidence="2" key="1">
    <citation type="journal article" date="2014" name="Front. Microbiol.">
        <title>High frequency of phylogenetically diverse reductive dehalogenase-homologous genes in deep subseafloor sedimentary metagenomes.</title>
        <authorList>
            <person name="Kawai M."/>
            <person name="Futagami T."/>
            <person name="Toyoda A."/>
            <person name="Takaki Y."/>
            <person name="Nishi S."/>
            <person name="Hori S."/>
            <person name="Arai W."/>
            <person name="Tsubouchi T."/>
            <person name="Morono Y."/>
            <person name="Uchiyama I."/>
            <person name="Ito T."/>
            <person name="Fujiyama A."/>
            <person name="Inagaki F."/>
            <person name="Takami H."/>
        </authorList>
    </citation>
    <scope>NUCLEOTIDE SEQUENCE</scope>
    <source>
        <strain evidence="2">Expedition CK06-06</strain>
    </source>
</reference>
<feature type="non-terminal residue" evidence="2">
    <location>
        <position position="114"/>
    </location>
</feature>
<dbReference type="AlphaFoldDB" id="X1AX04"/>
<proteinExistence type="predicted"/>
<dbReference type="SUPFAM" id="SSF53223">
    <property type="entry name" value="Aminoacid dehydrogenase-like, N-terminal domain"/>
    <property type="match status" value="1"/>
</dbReference>
<organism evidence="2">
    <name type="scientific">marine sediment metagenome</name>
    <dbReference type="NCBI Taxonomy" id="412755"/>
    <lineage>
        <taxon>unclassified sequences</taxon>
        <taxon>metagenomes</taxon>
        <taxon>ecological metagenomes</taxon>
    </lineage>
</organism>
<sequence>MKKFAVIGYPLTHSLSPQIHNFAFQKLEIDAIYKKIEISPETFKKEILDLKKSDVDGLNVTIPHKLNIMSFLDEIDPDARIIGAVNTVVRKGNQWIGYNTDVSGFLSPLQRYKN</sequence>
<evidence type="ECO:0000313" key="2">
    <source>
        <dbReference type="EMBL" id="GAG64311.1"/>
    </source>
</evidence>
<gene>
    <name evidence="2" type="ORF">S01H4_20430</name>
</gene>
<evidence type="ECO:0000259" key="1">
    <source>
        <dbReference type="Pfam" id="PF08501"/>
    </source>
</evidence>
<dbReference type="GO" id="GO:0019632">
    <property type="term" value="P:shikimate metabolic process"/>
    <property type="evidence" value="ECO:0007669"/>
    <property type="project" value="TreeGrafter"/>
</dbReference>
<dbReference type="InterPro" id="IPR046346">
    <property type="entry name" value="Aminoacid_DH-like_N_sf"/>
</dbReference>
<comment type="caution">
    <text evidence="2">The sequence shown here is derived from an EMBL/GenBank/DDBJ whole genome shotgun (WGS) entry which is preliminary data.</text>
</comment>
<dbReference type="GO" id="GO:0009423">
    <property type="term" value="P:chorismate biosynthetic process"/>
    <property type="evidence" value="ECO:0007669"/>
    <property type="project" value="TreeGrafter"/>
</dbReference>
<dbReference type="Pfam" id="PF08501">
    <property type="entry name" value="Shikimate_dh_N"/>
    <property type="match status" value="1"/>
</dbReference>
<dbReference type="PANTHER" id="PTHR21089">
    <property type="entry name" value="SHIKIMATE DEHYDROGENASE"/>
    <property type="match status" value="1"/>
</dbReference>